<dbReference type="GO" id="GO:0048194">
    <property type="term" value="P:Golgi vesicle budding"/>
    <property type="evidence" value="ECO:0007669"/>
    <property type="project" value="TreeGrafter"/>
</dbReference>
<dbReference type="PANTHER" id="PTHR12704:SF2">
    <property type="entry name" value="GOLGI PHOSPHOPROTEIN 3 HOMOLOG SAURON"/>
    <property type="match status" value="1"/>
</dbReference>
<dbReference type="GO" id="GO:0007030">
    <property type="term" value="P:Golgi organization"/>
    <property type="evidence" value="ECO:0007669"/>
    <property type="project" value="TreeGrafter"/>
</dbReference>
<dbReference type="AlphaFoldDB" id="A0A8J7CB33"/>
<keyword evidence="4" id="KW-0472">Membrane</keyword>
<dbReference type="GO" id="GO:0006890">
    <property type="term" value="P:retrograde vesicle-mediated transport, Golgi to endoplasmic reticulum"/>
    <property type="evidence" value="ECO:0007669"/>
    <property type="project" value="TreeGrafter"/>
</dbReference>
<evidence type="ECO:0000256" key="2">
    <source>
        <dbReference type="ARBA" id="ARBA00023034"/>
    </source>
</evidence>
<evidence type="ECO:0000313" key="6">
    <source>
        <dbReference type="Proteomes" id="UP000629098"/>
    </source>
</evidence>
<sequence length="228" mass="25023">MQYIAQELMLLAVHDEKGSIVSSATQSLPYGLIGAVLLELVLQGKLISEDGKLFVVNATTTGDEFFDDCLNEILTARRNRDARFWVTHLVRKFRGFQYAVLSNLVELGVLKQEKHRVLGLFSVQRYTMINPRAKHVIVDRVRSSVLNKTKLDSRTVSLISLIKACNLTNYLFAPEERKQARQRIAEIVSGELVGNAVSETVASVQAAVNAGITAAVVASTVSSSSSNS</sequence>
<dbReference type="GO" id="GO:0005829">
    <property type="term" value="C:cytosol"/>
    <property type="evidence" value="ECO:0007669"/>
    <property type="project" value="TreeGrafter"/>
</dbReference>
<keyword evidence="6" id="KW-1185">Reference proteome</keyword>
<comment type="caution">
    <text evidence="5">The sequence shown here is derived from an EMBL/GenBank/DDBJ whole genome shotgun (WGS) entry which is preliminary data.</text>
</comment>
<evidence type="ECO:0000256" key="4">
    <source>
        <dbReference type="ARBA" id="ARBA00023136"/>
    </source>
</evidence>
<dbReference type="Gene3D" id="1.10.3630.10">
    <property type="entry name" value="yeast vps74-n-term truncation variant domain like"/>
    <property type="match status" value="1"/>
</dbReference>
<dbReference type="PANTHER" id="PTHR12704">
    <property type="entry name" value="TRANS-GOLGI PROTEIN GMX33"/>
    <property type="match status" value="1"/>
</dbReference>
<dbReference type="GO" id="GO:0043001">
    <property type="term" value="P:Golgi to plasma membrane protein transport"/>
    <property type="evidence" value="ECO:0007669"/>
    <property type="project" value="TreeGrafter"/>
</dbReference>
<evidence type="ECO:0000256" key="1">
    <source>
        <dbReference type="ARBA" id="ARBA00004255"/>
    </source>
</evidence>
<dbReference type="GO" id="GO:0070273">
    <property type="term" value="F:phosphatidylinositol-4-phosphate binding"/>
    <property type="evidence" value="ECO:0007669"/>
    <property type="project" value="InterPro"/>
</dbReference>
<keyword evidence="3" id="KW-0446">Lipid-binding</keyword>
<organism evidence="5 6">
    <name type="scientific">Iningainema tapete BLCC-T55</name>
    <dbReference type="NCBI Taxonomy" id="2748662"/>
    <lineage>
        <taxon>Bacteria</taxon>
        <taxon>Bacillati</taxon>
        <taxon>Cyanobacteriota</taxon>
        <taxon>Cyanophyceae</taxon>
        <taxon>Nostocales</taxon>
        <taxon>Scytonemataceae</taxon>
        <taxon>Iningainema tapete</taxon>
    </lineage>
</organism>
<evidence type="ECO:0000313" key="5">
    <source>
        <dbReference type="EMBL" id="MBD2777871.1"/>
    </source>
</evidence>
<dbReference type="Proteomes" id="UP000629098">
    <property type="component" value="Unassembled WGS sequence"/>
</dbReference>
<dbReference type="RefSeq" id="WP_190836924.1">
    <property type="nucleotide sequence ID" value="NZ_CAWPPI010000118.1"/>
</dbReference>
<protein>
    <submittedName>
        <fullName evidence="5">GPP34 family phosphoprotein</fullName>
    </submittedName>
</protein>
<dbReference type="GO" id="GO:0012505">
    <property type="term" value="C:endomembrane system"/>
    <property type="evidence" value="ECO:0007669"/>
    <property type="project" value="UniProtKB-ARBA"/>
</dbReference>
<dbReference type="Pfam" id="PF05719">
    <property type="entry name" value="GPP34"/>
    <property type="match status" value="1"/>
</dbReference>
<evidence type="ECO:0000256" key="3">
    <source>
        <dbReference type="ARBA" id="ARBA00023121"/>
    </source>
</evidence>
<gene>
    <name evidence="5" type="ORF">ICL16_38975</name>
</gene>
<dbReference type="InterPro" id="IPR008628">
    <property type="entry name" value="GPP34-like"/>
</dbReference>
<accession>A0A8J7CB33</accession>
<dbReference type="EMBL" id="JACXAE010000118">
    <property type="protein sequence ID" value="MBD2777871.1"/>
    <property type="molecule type" value="Genomic_DNA"/>
</dbReference>
<name>A0A8J7CB33_9CYAN</name>
<proteinExistence type="predicted"/>
<dbReference type="InterPro" id="IPR038261">
    <property type="entry name" value="GPP34-like_sf"/>
</dbReference>
<keyword evidence="2" id="KW-0333">Golgi apparatus</keyword>
<comment type="subcellular location">
    <subcellularLocation>
        <location evidence="1">Golgi apparatus membrane</location>
        <topology evidence="1">Peripheral membrane protein</topology>
        <orientation evidence="1">Cytoplasmic side</orientation>
    </subcellularLocation>
</comment>
<reference evidence="5" key="1">
    <citation type="submission" date="2020-09" db="EMBL/GenBank/DDBJ databases">
        <title>Iningainema tapete sp. nov. (Scytonemataceae, Cyanobacteria) from greenhouses in central Florida (USA) produces two types of nodularin with biosynthetic potential for microcystin-LR and anabaenopeptins.</title>
        <authorList>
            <person name="Berthold D.E."/>
            <person name="Lefler F.W."/>
            <person name="Huang I.-S."/>
            <person name="Abdulla H."/>
            <person name="Zimba P.V."/>
            <person name="Laughinghouse H.D. IV."/>
        </authorList>
    </citation>
    <scope>NUCLEOTIDE SEQUENCE</scope>
    <source>
        <strain evidence="5">BLCCT55</strain>
    </source>
</reference>